<keyword evidence="2" id="KW-0378">Hydrolase</keyword>
<dbReference type="PANTHER" id="PTHR43265:SF1">
    <property type="entry name" value="ESTERASE ESTD"/>
    <property type="match status" value="1"/>
</dbReference>
<dbReference type="InterPro" id="IPR029058">
    <property type="entry name" value="AB_hydrolase_fold"/>
</dbReference>
<evidence type="ECO:0000313" key="3">
    <source>
        <dbReference type="Proteomes" id="UP001054820"/>
    </source>
</evidence>
<name>A0ABM7ME19_9GAMM</name>
<gene>
    <name evidence="2" type="ORF">THMIRHAM_14420</name>
</gene>
<proteinExistence type="predicted"/>
<evidence type="ECO:0000313" key="2">
    <source>
        <dbReference type="EMBL" id="BCN93657.1"/>
    </source>
</evidence>
<keyword evidence="3" id="KW-1185">Reference proteome</keyword>
<dbReference type="InterPro" id="IPR053145">
    <property type="entry name" value="AB_hydrolase_Est10"/>
</dbReference>
<dbReference type="RefSeq" id="WP_237260940.1">
    <property type="nucleotide sequence ID" value="NZ_AP024202.1"/>
</dbReference>
<dbReference type="GO" id="GO:0016787">
    <property type="term" value="F:hydrolase activity"/>
    <property type="evidence" value="ECO:0007669"/>
    <property type="project" value="UniProtKB-KW"/>
</dbReference>
<organism evidence="2 3">
    <name type="scientific">Thiomicrorhabdus immobilis</name>
    <dbReference type="NCBI Taxonomy" id="2791037"/>
    <lineage>
        <taxon>Bacteria</taxon>
        <taxon>Pseudomonadati</taxon>
        <taxon>Pseudomonadota</taxon>
        <taxon>Gammaproteobacteria</taxon>
        <taxon>Thiotrichales</taxon>
        <taxon>Piscirickettsiaceae</taxon>
        <taxon>Thiomicrorhabdus</taxon>
    </lineage>
</organism>
<evidence type="ECO:0000259" key="1">
    <source>
        <dbReference type="Pfam" id="PF20408"/>
    </source>
</evidence>
<reference evidence="2" key="1">
    <citation type="journal article" date="2022" name="Arch. Microbiol.">
        <title>Thiomicrorhabdus immobilis sp. nov., a mesophilic sulfur-oxidizing bacterium isolated from sediment of a brackish lake in northern Japan.</title>
        <authorList>
            <person name="Kojima H."/>
            <person name="Mochizuki J."/>
            <person name="Kanda M."/>
            <person name="Watanabe T."/>
            <person name="Fukui M."/>
        </authorList>
    </citation>
    <scope>NUCLEOTIDE SEQUENCE</scope>
    <source>
        <strain evidence="2">Am19</strain>
    </source>
</reference>
<dbReference type="Gene3D" id="3.40.50.1820">
    <property type="entry name" value="alpha/beta hydrolase"/>
    <property type="match status" value="1"/>
</dbReference>
<sequence>MKNVADTRSVKELAVQISAGDALLSGQLQIPNNPKGLILFVHGSGSSRFSPRNQYVAELFNQAGLATILFDLLTAEESQIDEITREYRFDIELLSRRTVCAIDWVCQQTEIQDMSLGLFGASTGAAAALFAAYSRPKQVGCVVSRGGRPDLAIKVLKKVQAPTLLIVGALDYEVIQLNELAKQAMQTECKLTIVQGATHLFTEAGTLDVAATAAKNWFLQKLTGKQ</sequence>
<protein>
    <submittedName>
        <fullName evidence="2">Hydrolase</fullName>
    </submittedName>
</protein>
<dbReference type="InterPro" id="IPR046879">
    <property type="entry name" value="KANL3/Tex30_Abhydrolase"/>
</dbReference>
<dbReference type="EMBL" id="AP024202">
    <property type="protein sequence ID" value="BCN93657.1"/>
    <property type="molecule type" value="Genomic_DNA"/>
</dbReference>
<dbReference type="PANTHER" id="PTHR43265">
    <property type="entry name" value="ESTERASE ESTD"/>
    <property type="match status" value="1"/>
</dbReference>
<feature type="domain" description="KANL3/Tex30 alpha/beta hydrolase-like" evidence="1">
    <location>
        <begin position="36"/>
        <end position="204"/>
    </location>
</feature>
<dbReference type="Proteomes" id="UP001054820">
    <property type="component" value="Chromosome"/>
</dbReference>
<accession>A0ABM7ME19</accession>
<dbReference type="Pfam" id="PF20408">
    <property type="entry name" value="Abhydrolase_11"/>
    <property type="match status" value="1"/>
</dbReference>
<dbReference type="SUPFAM" id="SSF53474">
    <property type="entry name" value="alpha/beta-Hydrolases"/>
    <property type="match status" value="1"/>
</dbReference>